<dbReference type="EMBL" id="BMWX01000004">
    <property type="protein sequence ID" value="GGZ31138.1"/>
    <property type="molecule type" value="Genomic_DNA"/>
</dbReference>
<evidence type="ECO:0008006" key="3">
    <source>
        <dbReference type="Google" id="ProtNLM"/>
    </source>
</evidence>
<gene>
    <name evidence="1" type="ORF">GCM10007049_25150</name>
</gene>
<evidence type="ECO:0000313" key="2">
    <source>
        <dbReference type="Proteomes" id="UP000619457"/>
    </source>
</evidence>
<comment type="caution">
    <text evidence="1">The sequence shown here is derived from an EMBL/GenBank/DDBJ whole genome shotgun (WGS) entry which is preliminary data.</text>
</comment>
<protein>
    <recommendedName>
        <fullName evidence="3">Phosphoinositide phospholipase C, Ca2+-dependent</fullName>
    </recommendedName>
</protein>
<dbReference type="InterPro" id="IPR032075">
    <property type="entry name" value="PI-PLC-C1"/>
</dbReference>
<organism evidence="1 2">
    <name type="scientific">Echinicola pacifica</name>
    <dbReference type="NCBI Taxonomy" id="346377"/>
    <lineage>
        <taxon>Bacteria</taxon>
        <taxon>Pseudomonadati</taxon>
        <taxon>Bacteroidota</taxon>
        <taxon>Cytophagia</taxon>
        <taxon>Cytophagales</taxon>
        <taxon>Cyclobacteriaceae</taxon>
        <taxon>Echinicola</taxon>
    </lineage>
</organism>
<dbReference type="Gene3D" id="3.20.20.190">
    <property type="entry name" value="Phosphatidylinositol (PI) phosphodiesterase"/>
    <property type="match status" value="1"/>
</dbReference>
<dbReference type="SUPFAM" id="SSF51695">
    <property type="entry name" value="PLC-like phosphodiesterases"/>
    <property type="match status" value="1"/>
</dbReference>
<dbReference type="AlphaFoldDB" id="A0A918UT17"/>
<evidence type="ECO:0000313" key="1">
    <source>
        <dbReference type="EMBL" id="GGZ31138.1"/>
    </source>
</evidence>
<dbReference type="Proteomes" id="UP000619457">
    <property type="component" value="Unassembled WGS sequence"/>
</dbReference>
<reference evidence="1" key="2">
    <citation type="submission" date="2020-09" db="EMBL/GenBank/DDBJ databases">
        <authorList>
            <person name="Sun Q."/>
            <person name="Kim S."/>
        </authorList>
    </citation>
    <scope>NUCLEOTIDE SEQUENCE</scope>
    <source>
        <strain evidence="1">KCTC 12368</strain>
    </source>
</reference>
<dbReference type="CDD" id="cd08589">
    <property type="entry name" value="PI-PLCc_SaPLC1_like"/>
    <property type="match status" value="1"/>
</dbReference>
<keyword evidence="2" id="KW-1185">Reference proteome</keyword>
<dbReference type="GO" id="GO:0008081">
    <property type="term" value="F:phosphoric diester hydrolase activity"/>
    <property type="evidence" value="ECO:0007669"/>
    <property type="project" value="InterPro"/>
</dbReference>
<proteinExistence type="predicted"/>
<dbReference type="InterPro" id="IPR017946">
    <property type="entry name" value="PLC-like_Pdiesterase_TIM-brl"/>
</dbReference>
<dbReference type="GO" id="GO:0006629">
    <property type="term" value="P:lipid metabolic process"/>
    <property type="evidence" value="ECO:0007669"/>
    <property type="project" value="InterPro"/>
</dbReference>
<accession>A0A918UT17</accession>
<reference evidence="1" key="1">
    <citation type="journal article" date="2014" name="Int. J. Syst. Evol. Microbiol.">
        <title>Complete genome sequence of Corynebacterium casei LMG S-19264T (=DSM 44701T), isolated from a smear-ripened cheese.</title>
        <authorList>
            <consortium name="US DOE Joint Genome Institute (JGI-PGF)"/>
            <person name="Walter F."/>
            <person name="Albersmeier A."/>
            <person name="Kalinowski J."/>
            <person name="Ruckert C."/>
        </authorList>
    </citation>
    <scope>NUCLEOTIDE SEQUENCE</scope>
    <source>
        <strain evidence="1">KCTC 12368</strain>
    </source>
</reference>
<sequence length="332" mass="37317">MNDTQVIGSHNSYKIGIEPAVMALIAAKSKEQARSLEYEHLPMPDQLSLGLRKLELDVYHDPEGGRFTSPAALGLLDSQGIKHLPYDEEGKLKEKGMKLFHVQDIDFRSHQLLFTDALAEILEWSNEHPSHHPIYITLNLKESTYPGFTPALPFDEGAMDSLELEINTVIPQNKLIRPDDVRGDFASLESAILEKGWPLLSEVQGKIMFILDAGTDKTELYLSLYPQLEGATIFANVEEGNPAAAVRIINNPETNQDYIQSLVKKGYIVRTRSDEGTKQARDNDYSQFELAKSSGAHIISTDYYIPSELFESSYIVNFGEGKYERLNPLRTK</sequence>
<name>A0A918UT17_9BACT</name>
<dbReference type="Pfam" id="PF16670">
    <property type="entry name" value="PI-PLC-C1"/>
    <property type="match status" value="1"/>
</dbReference>